<dbReference type="Pfam" id="PF00583">
    <property type="entry name" value="Acetyltransf_1"/>
    <property type="match status" value="1"/>
</dbReference>
<dbReference type="InterPro" id="IPR004637">
    <property type="entry name" value="Dat"/>
</dbReference>
<evidence type="ECO:0000256" key="6">
    <source>
        <dbReference type="ARBA" id="ARBA00017935"/>
    </source>
</evidence>
<evidence type="ECO:0000256" key="3">
    <source>
        <dbReference type="ARBA" id="ARBA00008954"/>
    </source>
</evidence>
<sequence length="633" mass="68476">MVSDCQSFSLPRNVPLPRVTFRRPTEIDAAVVWDLIARCPPLDRNSLYCDLLLCTDFADTCVLAERAGAVVGWMSAYRRPSEPSTLFVWQIAVHPEVRNTGVGKGLIISALNRPSSESVAHIKATVTLSNRASKLLYAGVARNLRAPIRQALCFDRDIHFEGQHESEHTIAVGPIVRSISPASIPAGQPSQYSNEEATMIVQSAPDREEEFAIFNHLESEVRSYARSFPVVFARAKGAQLFARDGTAYLDFLMGCSSLNYGHNPPELKSALADYIAADGITHGLDLYNEAKESFLREFHETILRPRQLDYVVQFPGPTGANAVEAALKLARKITGRANIIAFTNGFHGVSLGALSCTGNRYHRAAAGQLLGGVARLPYDGYLGSAVDTADYLDRLLSDPSSGVDAPAAVIVEIVQGEGGLNVAGMAWLRKVAAIVRRHGALLIVDDIQAGVGRTDAFFSFETAGLRPDIVTMAKSISGYGLPMALVLIDRQLDKWEPGEHNGTFRGNCHAFVTARAALEHFWRTESFAASVSQKGNLLKSRLEQIAQKYDPGRASAKGRGMMRGIDLKSGEVAGQVISTAFQRGLIVETSGPKDEVVKCLPPLVIGEDQLSQGLDILEHAIESVIGSTGHMAA</sequence>
<dbReference type="Gene3D" id="3.40.640.10">
    <property type="entry name" value="Type I PLP-dependent aspartate aminotransferase-like (Major domain)"/>
    <property type="match status" value="1"/>
</dbReference>
<evidence type="ECO:0000256" key="4">
    <source>
        <dbReference type="ARBA" id="ARBA00010712"/>
    </source>
</evidence>
<reference evidence="14" key="1">
    <citation type="submission" date="2017-03" db="EMBL/GenBank/DDBJ databases">
        <authorList>
            <person name="Safronova V.I."/>
            <person name="Sazanova A.L."/>
            <person name="Chirak E.R."/>
        </authorList>
    </citation>
    <scope>NUCLEOTIDE SEQUENCE [LARGE SCALE GENOMIC DNA]</scope>
    <source>
        <strain evidence="14">Ach-343</strain>
    </source>
</reference>
<comment type="pathway">
    <text evidence="2">Amine and polyamine biosynthesis; ectoine biosynthesis; L-ectoine from L-aspartate 4-semialdehyde: step 2/3.</text>
</comment>
<dbReference type="PANTHER" id="PTHR43552:SF2">
    <property type="entry name" value="DIAMINOBUTYRATE--2-OXOGLUTARATE TRANSAMINASE"/>
    <property type="match status" value="1"/>
</dbReference>
<evidence type="ECO:0000256" key="1">
    <source>
        <dbReference type="ARBA" id="ARBA00001933"/>
    </source>
</evidence>
<evidence type="ECO:0000259" key="12">
    <source>
        <dbReference type="PROSITE" id="PS51186"/>
    </source>
</evidence>
<dbReference type="EMBL" id="MZXV01000042">
    <property type="protein sequence ID" value="PZV36710.1"/>
    <property type="molecule type" value="Genomic_DNA"/>
</dbReference>
<dbReference type="InterPro" id="IPR015422">
    <property type="entry name" value="PyrdxlP-dep_Trfase_small"/>
</dbReference>
<dbReference type="InterPro" id="IPR005814">
    <property type="entry name" value="Aminotrans_3"/>
</dbReference>
<gene>
    <name evidence="13" type="ORF">B5V02_20295</name>
</gene>
<dbReference type="PROSITE" id="PS51186">
    <property type="entry name" value="GNAT"/>
    <property type="match status" value="1"/>
</dbReference>
<dbReference type="InterPro" id="IPR016181">
    <property type="entry name" value="Acyl_CoA_acyltransferase"/>
</dbReference>
<keyword evidence="9" id="KW-0663">Pyridoxal phosphate</keyword>
<evidence type="ECO:0000313" key="14">
    <source>
        <dbReference type="Proteomes" id="UP000248616"/>
    </source>
</evidence>
<dbReference type="GO" id="GO:0033816">
    <property type="term" value="F:diaminobutyrate acetyltransferase activity"/>
    <property type="evidence" value="ECO:0007669"/>
    <property type="project" value="UniProtKB-EC"/>
</dbReference>
<dbReference type="GO" id="GO:0047307">
    <property type="term" value="F:diaminobutyrate-pyruvate transaminase activity"/>
    <property type="evidence" value="ECO:0007669"/>
    <property type="project" value="InterPro"/>
</dbReference>
<dbReference type="UniPathway" id="UPA00067">
    <property type="reaction ID" value="UER00122"/>
</dbReference>
<keyword evidence="7" id="KW-0032">Aminotransferase</keyword>
<dbReference type="InterPro" id="IPR000182">
    <property type="entry name" value="GNAT_dom"/>
</dbReference>
<comment type="cofactor">
    <cofactor evidence="1">
        <name>pyridoxal 5'-phosphate</name>
        <dbReference type="ChEBI" id="CHEBI:597326"/>
    </cofactor>
</comment>
<keyword evidence="8" id="KW-0808">Transferase</keyword>
<dbReference type="SUPFAM" id="SSF55729">
    <property type="entry name" value="Acyl-CoA N-acyltransferases (Nat)"/>
    <property type="match status" value="1"/>
</dbReference>
<dbReference type="NCBIfam" id="TIGR02406">
    <property type="entry name" value="ectoine_EctA"/>
    <property type="match status" value="1"/>
</dbReference>
<comment type="similarity">
    <text evidence="4">Belongs to the acetyltransferase family. EctA subfamily.</text>
</comment>
<dbReference type="Gene3D" id="3.90.1150.10">
    <property type="entry name" value="Aspartate Aminotransferase, domain 1"/>
    <property type="match status" value="1"/>
</dbReference>
<dbReference type="PANTHER" id="PTHR43552">
    <property type="entry name" value="DIAMINOBUTYRATE--2-OXOGLUTARATE AMINOTRANSFERASE"/>
    <property type="match status" value="1"/>
</dbReference>
<dbReference type="OrthoDB" id="9801834at2"/>
<dbReference type="GO" id="GO:0019491">
    <property type="term" value="P:ectoine biosynthetic process"/>
    <property type="evidence" value="ECO:0007669"/>
    <property type="project" value="UniProtKB-UniPathway"/>
</dbReference>
<evidence type="ECO:0000256" key="7">
    <source>
        <dbReference type="ARBA" id="ARBA00022576"/>
    </source>
</evidence>
<dbReference type="Proteomes" id="UP000248616">
    <property type="component" value="Unassembled WGS sequence"/>
</dbReference>
<dbReference type="Pfam" id="PF00202">
    <property type="entry name" value="Aminotran_3"/>
    <property type="match status" value="1"/>
</dbReference>
<dbReference type="NCBIfam" id="NF006733">
    <property type="entry name" value="PRK09264.1"/>
    <property type="match status" value="1"/>
</dbReference>
<dbReference type="InterPro" id="IPR015421">
    <property type="entry name" value="PyrdxlP-dep_Trfase_major"/>
</dbReference>
<evidence type="ECO:0000256" key="11">
    <source>
        <dbReference type="ARBA" id="ARBA00048924"/>
    </source>
</evidence>
<dbReference type="InterPro" id="IPR015424">
    <property type="entry name" value="PyrdxlP-dep_Trfase"/>
</dbReference>
<dbReference type="PROSITE" id="PS00600">
    <property type="entry name" value="AA_TRANSFER_CLASS_3"/>
    <property type="match status" value="1"/>
</dbReference>
<dbReference type="InterPro" id="IPR049704">
    <property type="entry name" value="Aminotrans_3_PPA_site"/>
</dbReference>
<dbReference type="CDD" id="cd04301">
    <property type="entry name" value="NAT_SF"/>
    <property type="match status" value="1"/>
</dbReference>
<dbReference type="GO" id="GO:0030170">
    <property type="term" value="F:pyridoxal phosphate binding"/>
    <property type="evidence" value="ECO:0007669"/>
    <property type="project" value="InterPro"/>
</dbReference>
<evidence type="ECO:0000256" key="9">
    <source>
        <dbReference type="ARBA" id="ARBA00022898"/>
    </source>
</evidence>
<name>A0A2W7C0V2_9HYPH</name>
<keyword evidence="14" id="KW-1185">Reference proteome</keyword>
<organism evidence="13 14">
    <name type="scientific">Mesorhizobium kowhaii</name>
    <dbReference type="NCBI Taxonomy" id="1300272"/>
    <lineage>
        <taxon>Bacteria</taxon>
        <taxon>Pseudomonadati</taxon>
        <taxon>Pseudomonadota</taxon>
        <taxon>Alphaproteobacteria</taxon>
        <taxon>Hyphomicrobiales</taxon>
        <taxon>Phyllobacteriaceae</taxon>
        <taxon>Mesorhizobium</taxon>
    </lineage>
</organism>
<dbReference type="RefSeq" id="WP_111545955.1">
    <property type="nucleotide sequence ID" value="NZ_MZXV01000042.1"/>
</dbReference>
<evidence type="ECO:0000313" key="13">
    <source>
        <dbReference type="EMBL" id="PZV36710.1"/>
    </source>
</evidence>
<dbReference type="EC" id="2.3.1.178" evidence="5"/>
<dbReference type="NCBIfam" id="TIGR02407">
    <property type="entry name" value="ectoine_ectB"/>
    <property type="match status" value="1"/>
</dbReference>
<dbReference type="Gene3D" id="3.40.630.30">
    <property type="match status" value="1"/>
</dbReference>
<accession>A0A2W7C0V2</accession>
<dbReference type="InterPro" id="IPR012773">
    <property type="entry name" value="Ectoine_EctB"/>
</dbReference>
<dbReference type="NCBIfam" id="TIGR00709">
    <property type="entry name" value="dat"/>
    <property type="match status" value="1"/>
</dbReference>
<keyword evidence="10" id="KW-0012">Acyltransferase</keyword>
<evidence type="ECO:0000256" key="10">
    <source>
        <dbReference type="ARBA" id="ARBA00023315"/>
    </source>
</evidence>
<dbReference type="SUPFAM" id="SSF53383">
    <property type="entry name" value="PLP-dependent transferases"/>
    <property type="match status" value="1"/>
</dbReference>
<comment type="caution">
    <text evidence="13">The sequence shown here is derived from an EMBL/GenBank/DDBJ whole genome shotgun (WGS) entry which is preliminary data.</text>
</comment>
<dbReference type="AlphaFoldDB" id="A0A2W7C0V2"/>
<protein>
    <recommendedName>
        <fullName evidence="6">L-2,4-diaminobutyric acid acetyltransferase</fullName>
        <ecNumber evidence="5">2.3.1.178</ecNumber>
    </recommendedName>
</protein>
<feature type="domain" description="N-acetyltransferase" evidence="12">
    <location>
        <begin position="19"/>
        <end position="159"/>
    </location>
</feature>
<evidence type="ECO:0000256" key="5">
    <source>
        <dbReference type="ARBA" id="ARBA00012355"/>
    </source>
</evidence>
<proteinExistence type="inferred from homology"/>
<dbReference type="InterPro" id="IPR012772">
    <property type="entry name" value="Ectoine_EctA"/>
</dbReference>
<evidence type="ECO:0000256" key="8">
    <source>
        <dbReference type="ARBA" id="ARBA00022679"/>
    </source>
</evidence>
<evidence type="ECO:0000256" key="2">
    <source>
        <dbReference type="ARBA" id="ARBA00004978"/>
    </source>
</evidence>
<dbReference type="CDD" id="cd00610">
    <property type="entry name" value="OAT_like"/>
    <property type="match status" value="1"/>
</dbReference>
<comment type="catalytic activity">
    <reaction evidence="11">
        <text>L-2,4-diaminobutanoate + acetyl-CoA = (2S)-4-acetamido-2-aminobutanoate + CoA + H(+)</text>
        <dbReference type="Rhea" id="RHEA:16901"/>
        <dbReference type="ChEBI" id="CHEBI:15378"/>
        <dbReference type="ChEBI" id="CHEBI:57287"/>
        <dbReference type="ChEBI" id="CHEBI:57288"/>
        <dbReference type="ChEBI" id="CHEBI:58761"/>
        <dbReference type="ChEBI" id="CHEBI:58929"/>
        <dbReference type="EC" id="2.3.1.178"/>
    </reaction>
</comment>
<comment type="similarity">
    <text evidence="3">Belongs to the class-III pyridoxal-phosphate-dependent aminotransferase family.</text>
</comment>